<feature type="non-terminal residue" evidence="7">
    <location>
        <position position="1"/>
    </location>
</feature>
<comment type="caution">
    <text evidence="7">The sequence shown here is derived from an EMBL/GenBank/DDBJ whole genome shotgun (WGS) entry which is preliminary data.</text>
</comment>
<dbReference type="AlphaFoldDB" id="A0A845PQA0"/>
<accession>A0A845PQA0</accession>
<evidence type="ECO:0000256" key="5">
    <source>
        <dbReference type="ARBA" id="ARBA00023172"/>
    </source>
</evidence>
<dbReference type="Proteomes" id="UP000553459">
    <property type="component" value="Unassembled WGS sequence"/>
</dbReference>
<comment type="function">
    <text evidence="1 6">Required for the transposition of the insertion element.</text>
</comment>
<evidence type="ECO:0000313" key="7">
    <source>
        <dbReference type="EMBL" id="NAW50479.1"/>
    </source>
</evidence>
<dbReference type="PANTHER" id="PTHR33217:SF8">
    <property type="entry name" value="MUTATOR FAMILY TRANSPOSASE"/>
    <property type="match status" value="1"/>
</dbReference>
<evidence type="ECO:0000256" key="4">
    <source>
        <dbReference type="ARBA" id="ARBA00023125"/>
    </source>
</evidence>
<evidence type="ECO:0000256" key="2">
    <source>
        <dbReference type="ARBA" id="ARBA00010961"/>
    </source>
</evidence>
<dbReference type="GO" id="GO:0004803">
    <property type="term" value="F:transposase activity"/>
    <property type="evidence" value="ECO:0007669"/>
    <property type="project" value="UniProtKB-UniRule"/>
</dbReference>
<dbReference type="GO" id="GO:0003677">
    <property type="term" value="F:DNA binding"/>
    <property type="evidence" value="ECO:0007669"/>
    <property type="project" value="UniProtKB-UniRule"/>
</dbReference>
<evidence type="ECO:0000256" key="3">
    <source>
        <dbReference type="ARBA" id="ARBA00022578"/>
    </source>
</evidence>
<dbReference type="GO" id="GO:0006313">
    <property type="term" value="P:DNA transposition"/>
    <property type="evidence" value="ECO:0007669"/>
    <property type="project" value="UniProtKB-UniRule"/>
</dbReference>
<dbReference type="Pfam" id="PF00872">
    <property type="entry name" value="Transposase_mut"/>
    <property type="match status" value="1"/>
</dbReference>
<keyword evidence="3 6" id="KW-0815">Transposition</keyword>
<keyword evidence="5 6" id="KW-0233">DNA recombination</keyword>
<feature type="non-terminal residue" evidence="7">
    <location>
        <position position="107"/>
    </location>
</feature>
<comment type="similarity">
    <text evidence="2 6">Belongs to the transposase mutator family.</text>
</comment>
<dbReference type="EMBL" id="JAAABJ010000325">
    <property type="protein sequence ID" value="NAW50479.1"/>
    <property type="molecule type" value="Genomic_DNA"/>
</dbReference>
<proteinExistence type="inferred from homology"/>
<reference evidence="7 8" key="1">
    <citation type="submission" date="2019-11" db="EMBL/GenBank/DDBJ databases">
        <title>Characterization of Elizabethkingia argenteiflava sp. nov., isolated from inner surface of Soybean Pods.</title>
        <authorList>
            <person name="Mo S."/>
        </authorList>
    </citation>
    <scope>NUCLEOTIDE SEQUENCE [LARGE SCALE GENOMIC DNA]</scope>
    <source>
        <strain evidence="7 8">YB22</strain>
    </source>
</reference>
<organism evidence="7 8">
    <name type="scientific">Elizabethkingia argenteiflava</name>
    <dbReference type="NCBI Taxonomy" id="2681556"/>
    <lineage>
        <taxon>Bacteria</taxon>
        <taxon>Pseudomonadati</taxon>
        <taxon>Bacteroidota</taxon>
        <taxon>Flavobacteriia</taxon>
        <taxon>Flavobacteriales</taxon>
        <taxon>Weeksellaceae</taxon>
        <taxon>Elizabethkingia</taxon>
    </lineage>
</organism>
<gene>
    <name evidence="7" type="ORF">GNY06_03450</name>
</gene>
<protein>
    <recommendedName>
        <fullName evidence="6">Mutator family transposase</fullName>
    </recommendedName>
</protein>
<evidence type="ECO:0000256" key="1">
    <source>
        <dbReference type="ARBA" id="ARBA00002190"/>
    </source>
</evidence>
<keyword evidence="4 6" id="KW-0238">DNA-binding</keyword>
<keyword evidence="6" id="KW-0814">Transposable element</keyword>
<dbReference type="RefSeq" id="WP_176589949.1">
    <property type="nucleotide sequence ID" value="NZ_JAAABJ010000325.1"/>
</dbReference>
<keyword evidence="8" id="KW-1185">Reference proteome</keyword>
<dbReference type="PANTHER" id="PTHR33217">
    <property type="entry name" value="TRANSPOSASE FOR INSERTION SEQUENCE ELEMENT IS1081"/>
    <property type="match status" value="1"/>
</dbReference>
<evidence type="ECO:0000313" key="8">
    <source>
        <dbReference type="Proteomes" id="UP000553459"/>
    </source>
</evidence>
<evidence type="ECO:0000256" key="6">
    <source>
        <dbReference type="RuleBase" id="RU365089"/>
    </source>
</evidence>
<dbReference type="InterPro" id="IPR001207">
    <property type="entry name" value="Transposase_mutator"/>
</dbReference>
<sequence length="107" mass="12759">KTRVQLCVVHQIRSSMRYVPDRDKKAVMEDMKPIYNANNEEQGYQRLLAFEDKLAKKYPLNCKSWMYNLLNLSAFFEYDEVVRKIIYTTNPIEGVHRQIRKITKTKG</sequence>
<name>A0A845PQA0_9FLAO</name>